<keyword evidence="1" id="KW-0805">Transcription regulation</keyword>
<feature type="short sequence motif" description="VHIID" evidence="3">
    <location>
        <begin position="365"/>
        <end position="369"/>
    </location>
</feature>
<reference evidence="5" key="1">
    <citation type="journal article" date="2022" name="Cell">
        <title>Repeat-based holocentromeres influence genome architecture and karyotype evolution.</title>
        <authorList>
            <person name="Hofstatter P.G."/>
            <person name="Thangavel G."/>
            <person name="Lux T."/>
            <person name="Neumann P."/>
            <person name="Vondrak T."/>
            <person name="Novak P."/>
            <person name="Zhang M."/>
            <person name="Costa L."/>
            <person name="Castellani M."/>
            <person name="Scott A."/>
            <person name="Toegelov H."/>
            <person name="Fuchs J."/>
            <person name="Mata-Sucre Y."/>
            <person name="Dias Y."/>
            <person name="Vanzela A.L.L."/>
            <person name="Huettel B."/>
            <person name="Almeida C.C.S."/>
            <person name="Simkova H."/>
            <person name="Souza G."/>
            <person name="Pedrosa-Harand A."/>
            <person name="Macas J."/>
            <person name="Mayer K.F.X."/>
            <person name="Houben A."/>
            <person name="Marques A."/>
        </authorList>
    </citation>
    <scope>NUCLEOTIDE SEQUENCE</scope>
    <source>
        <strain evidence="5">RhyBre1mFocal</strain>
    </source>
</reference>
<proteinExistence type="inferred from homology"/>
<dbReference type="Pfam" id="PF03514">
    <property type="entry name" value="GRAS"/>
    <property type="match status" value="1"/>
</dbReference>
<dbReference type="EMBL" id="JAMQYH010000005">
    <property type="protein sequence ID" value="KAJ1686760.1"/>
    <property type="molecule type" value="Genomic_DNA"/>
</dbReference>
<evidence type="ECO:0000256" key="2">
    <source>
        <dbReference type="ARBA" id="ARBA00023163"/>
    </source>
</evidence>
<organism evidence="5 6">
    <name type="scientific">Rhynchospora breviuscula</name>
    <dbReference type="NCBI Taxonomy" id="2022672"/>
    <lineage>
        <taxon>Eukaryota</taxon>
        <taxon>Viridiplantae</taxon>
        <taxon>Streptophyta</taxon>
        <taxon>Embryophyta</taxon>
        <taxon>Tracheophyta</taxon>
        <taxon>Spermatophyta</taxon>
        <taxon>Magnoliopsida</taxon>
        <taxon>Liliopsida</taxon>
        <taxon>Poales</taxon>
        <taxon>Cyperaceae</taxon>
        <taxon>Cyperoideae</taxon>
        <taxon>Rhynchosporeae</taxon>
        <taxon>Rhynchospora</taxon>
    </lineage>
</organism>
<comment type="caution">
    <text evidence="3">Lacks conserved residue(s) required for the propagation of feature annotation.</text>
</comment>
<gene>
    <name evidence="5" type="ORF">LUZ63_018150</name>
</gene>
<keyword evidence="6" id="KW-1185">Reference proteome</keyword>
<evidence type="ECO:0000313" key="5">
    <source>
        <dbReference type="EMBL" id="KAJ1686760.1"/>
    </source>
</evidence>
<evidence type="ECO:0000256" key="1">
    <source>
        <dbReference type="ARBA" id="ARBA00023015"/>
    </source>
</evidence>
<feature type="region of interest" description="VHIID" evidence="3">
    <location>
        <begin position="334"/>
        <end position="399"/>
    </location>
</feature>
<feature type="region of interest" description="Disordered" evidence="4">
    <location>
        <begin position="218"/>
        <end position="243"/>
    </location>
</feature>
<evidence type="ECO:0000313" key="6">
    <source>
        <dbReference type="Proteomes" id="UP001151287"/>
    </source>
</evidence>
<sequence length="640" mass="73201">MASTGLPQENSPHPPCTPQPIFEYYQIRPQPFSIDNHNQNTTPNPLLSNVKINQEVCDLTSNAVINYISQILLEEDIDEGIYQEEAALRDTEKSFYDILKKEYPMSPINTQLDTTKSSNITDSGSSHTTESVLEKDMPSYSKSKAPMISADPISALSMGNFPATQIQKGAEEALKFLPSIGKLFIGLKPKQIENDEEAKRNYLTENKAIYYESHTKKCNINEREPDPSEGLARKQQANSSDEHAGNNHLEQFLLFRGREFAREVNSVLSTNDYNRASELISQIRRHSSPKGDCYQRLAYYLVDGLEARLAGTGSDIYRELLSRRGNTTDILKAARSFHAICPFLRAWYYFSNQAILNVSKGATKVHIIDFGIEMGLMWPSFFERLSRLGNAVPKIRITGIGFPERGFRPGKLIEETGRRLSEYAHRFNIHLKYQGIASKWENIKIEDLKINKDEVLVVNCLFGLKNVADETIARNNPRDKVLSLIKEIKPCVFIHGILNASFGTPFFTARFKEVLQRFLAFFDIFEATMPRESDMRIYIERNIIIAGAINAIACEGSDRVVRPETYKQWQARTLRAGFMQLPVDSMIMRKIENYVKELYHKEYIVDKDRQWLLLGWKGTIWHALSTWKPNDYESANCKTK</sequence>
<protein>
    <recommendedName>
        <fullName evidence="7">GRAS family transcription factor</fullName>
    </recommendedName>
</protein>
<dbReference type="Proteomes" id="UP001151287">
    <property type="component" value="Unassembled WGS sequence"/>
</dbReference>
<accession>A0A9Q0HI97</accession>
<comment type="caution">
    <text evidence="5">The sequence shown here is derived from an EMBL/GenBank/DDBJ whole genome shotgun (WGS) entry which is preliminary data.</text>
</comment>
<feature type="region of interest" description="Leucine repeat II (LRII)" evidence="3">
    <location>
        <begin position="415"/>
        <end position="447"/>
    </location>
</feature>
<keyword evidence="2" id="KW-0804">Transcription</keyword>
<dbReference type="AlphaFoldDB" id="A0A9Q0HI97"/>
<dbReference type="PROSITE" id="PS50985">
    <property type="entry name" value="GRAS"/>
    <property type="match status" value="1"/>
</dbReference>
<evidence type="ECO:0008006" key="7">
    <source>
        <dbReference type="Google" id="ProtNLM"/>
    </source>
</evidence>
<feature type="compositionally biased region" description="Polar residues" evidence="4">
    <location>
        <begin position="109"/>
        <end position="131"/>
    </location>
</feature>
<dbReference type="OrthoDB" id="643116at2759"/>
<evidence type="ECO:0000256" key="3">
    <source>
        <dbReference type="PROSITE-ProRule" id="PRU01191"/>
    </source>
</evidence>
<dbReference type="InterPro" id="IPR005202">
    <property type="entry name" value="TF_GRAS"/>
</dbReference>
<comment type="similarity">
    <text evidence="3">Belongs to the GRAS family.</text>
</comment>
<feature type="region of interest" description="SAW" evidence="3">
    <location>
        <begin position="553"/>
        <end position="628"/>
    </location>
</feature>
<name>A0A9Q0HI97_9POAL</name>
<evidence type="ECO:0000256" key="4">
    <source>
        <dbReference type="SAM" id="MobiDB-lite"/>
    </source>
</evidence>
<feature type="region of interest" description="Disordered" evidence="4">
    <location>
        <begin position="109"/>
        <end position="134"/>
    </location>
</feature>
<dbReference type="PANTHER" id="PTHR31636">
    <property type="entry name" value="OSJNBA0084A10.13 PROTEIN-RELATED"/>
    <property type="match status" value="1"/>
</dbReference>